<dbReference type="AlphaFoldDB" id="A0A139NZA4"/>
<protein>
    <submittedName>
        <fullName evidence="1">Ribosomal-protein-S5p-alanine acetyltransferase</fullName>
    </submittedName>
</protein>
<accession>A0A139NZA4</accession>
<dbReference type="Pfam" id="PF13302">
    <property type="entry name" value="Acetyltransf_3"/>
    <property type="match status" value="1"/>
</dbReference>
<sequence length="72" mass="8513">MTEVVTKLCQLSFEEFGLKQLSIITHLENQASQKVALKSGFSIVRQFKGSDRYTRKMRDYLEFRYIKGEFNE</sequence>
<proteinExistence type="predicted"/>
<dbReference type="GO" id="GO:0016747">
    <property type="term" value="F:acyltransferase activity, transferring groups other than amino-acyl groups"/>
    <property type="evidence" value="ECO:0007669"/>
    <property type="project" value="InterPro"/>
</dbReference>
<evidence type="ECO:0000313" key="1">
    <source>
        <dbReference type="EMBL" id="KXT81300.1"/>
    </source>
</evidence>
<keyword evidence="1" id="KW-0808">Transferase</keyword>
<reference evidence="1 2" key="1">
    <citation type="submission" date="2016-01" db="EMBL/GenBank/DDBJ databases">
        <title>Highly variable Streptococcus oralis are common among viridans streptococci isolated from primates.</title>
        <authorList>
            <person name="Denapaite D."/>
            <person name="Rieger M."/>
            <person name="Koendgen S."/>
            <person name="Brueckner R."/>
            <person name="Ochigava I."/>
            <person name="Kappeler P."/>
            <person name="Maetz-Rensing K."/>
            <person name="Leendertz F."/>
            <person name="Hakenbeck R."/>
        </authorList>
    </citation>
    <scope>NUCLEOTIDE SEQUENCE [LARGE SCALE GENOMIC DNA]</scope>
    <source>
        <strain evidence="1 2">DD15</strain>
    </source>
</reference>
<organism evidence="1 2">
    <name type="scientific">Streptococcus oralis</name>
    <dbReference type="NCBI Taxonomy" id="1303"/>
    <lineage>
        <taxon>Bacteria</taxon>
        <taxon>Bacillati</taxon>
        <taxon>Bacillota</taxon>
        <taxon>Bacilli</taxon>
        <taxon>Lactobacillales</taxon>
        <taxon>Streptococcaceae</taxon>
        <taxon>Streptococcus</taxon>
    </lineage>
</organism>
<evidence type="ECO:0000313" key="2">
    <source>
        <dbReference type="Proteomes" id="UP000070678"/>
    </source>
</evidence>
<dbReference type="Proteomes" id="UP000070678">
    <property type="component" value="Unassembled WGS sequence"/>
</dbReference>
<dbReference type="Gene3D" id="3.40.630.30">
    <property type="match status" value="1"/>
</dbReference>
<name>A0A139NZA4_STROR</name>
<dbReference type="EMBL" id="LQNX01000049">
    <property type="protein sequence ID" value="KXT81300.1"/>
    <property type="molecule type" value="Genomic_DNA"/>
</dbReference>
<dbReference type="InterPro" id="IPR000182">
    <property type="entry name" value="GNAT_dom"/>
</dbReference>
<gene>
    <name evidence="1" type="ORF">SORDD15_00690</name>
</gene>
<dbReference type="SUPFAM" id="SSF55729">
    <property type="entry name" value="Acyl-CoA N-acyltransferases (Nat)"/>
    <property type="match status" value="1"/>
</dbReference>
<comment type="caution">
    <text evidence="1">The sequence shown here is derived from an EMBL/GenBank/DDBJ whole genome shotgun (WGS) entry which is preliminary data.</text>
</comment>
<dbReference type="PATRIC" id="fig|1303.78.peg.748"/>
<dbReference type="InterPro" id="IPR016181">
    <property type="entry name" value="Acyl_CoA_acyltransferase"/>
</dbReference>